<organism evidence="1 2">
    <name type="scientific">Favolaschia claudopus</name>
    <dbReference type="NCBI Taxonomy" id="2862362"/>
    <lineage>
        <taxon>Eukaryota</taxon>
        <taxon>Fungi</taxon>
        <taxon>Dikarya</taxon>
        <taxon>Basidiomycota</taxon>
        <taxon>Agaricomycotina</taxon>
        <taxon>Agaricomycetes</taxon>
        <taxon>Agaricomycetidae</taxon>
        <taxon>Agaricales</taxon>
        <taxon>Marasmiineae</taxon>
        <taxon>Mycenaceae</taxon>
        <taxon>Favolaschia</taxon>
    </lineage>
</organism>
<gene>
    <name evidence="1" type="ORF">R3P38DRAFT_1848831</name>
</gene>
<comment type="caution">
    <text evidence="1">The sequence shown here is derived from an EMBL/GenBank/DDBJ whole genome shotgun (WGS) entry which is preliminary data.</text>
</comment>
<dbReference type="EMBL" id="JAWWNJ010000009">
    <property type="protein sequence ID" value="KAK7048021.1"/>
    <property type="molecule type" value="Genomic_DNA"/>
</dbReference>
<name>A0AAW0D8Q6_9AGAR</name>
<reference evidence="1 2" key="1">
    <citation type="journal article" date="2024" name="J Genomics">
        <title>Draft genome sequencing and assembly of Favolaschia claudopus CIRM-BRFM 2984 isolated from oak limbs.</title>
        <authorList>
            <person name="Navarro D."/>
            <person name="Drula E."/>
            <person name="Chaduli D."/>
            <person name="Cazenave R."/>
            <person name="Ahrendt S."/>
            <person name="Wang J."/>
            <person name="Lipzen A."/>
            <person name="Daum C."/>
            <person name="Barry K."/>
            <person name="Grigoriev I.V."/>
            <person name="Favel A."/>
            <person name="Rosso M.N."/>
            <person name="Martin F."/>
        </authorList>
    </citation>
    <scope>NUCLEOTIDE SEQUENCE [LARGE SCALE GENOMIC DNA]</scope>
    <source>
        <strain evidence="1 2">CIRM-BRFM 2984</strain>
    </source>
</reference>
<dbReference type="Proteomes" id="UP001362999">
    <property type="component" value="Unassembled WGS sequence"/>
</dbReference>
<evidence type="ECO:0000313" key="2">
    <source>
        <dbReference type="Proteomes" id="UP001362999"/>
    </source>
</evidence>
<dbReference type="AlphaFoldDB" id="A0AAW0D8Q6"/>
<keyword evidence="2" id="KW-1185">Reference proteome</keyword>
<protein>
    <submittedName>
        <fullName evidence="1">Uncharacterized protein</fullName>
    </submittedName>
</protein>
<evidence type="ECO:0000313" key="1">
    <source>
        <dbReference type="EMBL" id="KAK7048021.1"/>
    </source>
</evidence>
<proteinExistence type="predicted"/>
<accession>A0AAW0D8Q6</accession>
<sequence length="72" mass="7873">MDAATMKKKIVDLSDDELTALGFWGDAASPGVIKIVESVKAHRDKLGYVTCFMVDCVRKQYAPPASGQDARR</sequence>